<accession>A0AAV9Z9U8</accession>
<keyword evidence="1" id="KW-1133">Transmembrane helix</keyword>
<protein>
    <submittedName>
        <fullName evidence="2">Uncharacterized protein</fullName>
    </submittedName>
</protein>
<keyword evidence="1" id="KW-0472">Membrane</keyword>
<feature type="transmembrane region" description="Helical" evidence="1">
    <location>
        <begin position="40"/>
        <end position="58"/>
    </location>
</feature>
<proteinExistence type="predicted"/>
<gene>
    <name evidence="2" type="ORF">R3P38DRAFT_3127939</name>
</gene>
<keyword evidence="3" id="KW-1185">Reference proteome</keyword>
<evidence type="ECO:0000313" key="3">
    <source>
        <dbReference type="Proteomes" id="UP001362999"/>
    </source>
</evidence>
<comment type="caution">
    <text evidence="2">The sequence shown here is derived from an EMBL/GenBank/DDBJ whole genome shotgun (WGS) entry which is preliminary data.</text>
</comment>
<dbReference type="Proteomes" id="UP001362999">
    <property type="component" value="Unassembled WGS sequence"/>
</dbReference>
<reference evidence="2 3" key="1">
    <citation type="journal article" date="2024" name="J Genomics">
        <title>Draft genome sequencing and assembly of Favolaschia claudopus CIRM-BRFM 2984 isolated from oak limbs.</title>
        <authorList>
            <person name="Navarro D."/>
            <person name="Drula E."/>
            <person name="Chaduli D."/>
            <person name="Cazenave R."/>
            <person name="Ahrendt S."/>
            <person name="Wang J."/>
            <person name="Lipzen A."/>
            <person name="Daum C."/>
            <person name="Barry K."/>
            <person name="Grigoriev I.V."/>
            <person name="Favel A."/>
            <person name="Rosso M.N."/>
            <person name="Martin F."/>
        </authorList>
    </citation>
    <scope>NUCLEOTIDE SEQUENCE [LARGE SCALE GENOMIC DNA]</scope>
    <source>
        <strain evidence="2 3">CIRM-BRFM 2984</strain>
    </source>
</reference>
<evidence type="ECO:0000313" key="2">
    <source>
        <dbReference type="EMBL" id="KAK6975052.1"/>
    </source>
</evidence>
<evidence type="ECO:0000256" key="1">
    <source>
        <dbReference type="SAM" id="Phobius"/>
    </source>
</evidence>
<name>A0AAV9Z9U8_9AGAR</name>
<sequence length="72" mass="8305">MDELDWLTAELRVRLCLLLSWTPVIHPFALEKKSFSVENVWLFILLQTSVSSSTVILLKTAKSAPHRQLARR</sequence>
<dbReference type="AlphaFoldDB" id="A0AAV9Z9U8"/>
<keyword evidence="1" id="KW-0812">Transmembrane</keyword>
<dbReference type="EMBL" id="JAWWNJ010000175">
    <property type="protein sequence ID" value="KAK6975052.1"/>
    <property type="molecule type" value="Genomic_DNA"/>
</dbReference>
<organism evidence="2 3">
    <name type="scientific">Favolaschia claudopus</name>
    <dbReference type="NCBI Taxonomy" id="2862362"/>
    <lineage>
        <taxon>Eukaryota</taxon>
        <taxon>Fungi</taxon>
        <taxon>Dikarya</taxon>
        <taxon>Basidiomycota</taxon>
        <taxon>Agaricomycotina</taxon>
        <taxon>Agaricomycetes</taxon>
        <taxon>Agaricomycetidae</taxon>
        <taxon>Agaricales</taxon>
        <taxon>Marasmiineae</taxon>
        <taxon>Mycenaceae</taxon>
        <taxon>Favolaschia</taxon>
    </lineage>
</organism>